<feature type="region of interest" description="Disordered" evidence="1">
    <location>
        <begin position="154"/>
        <end position="183"/>
    </location>
</feature>
<organism evidence="2">
    <name type="scientific">Eremomyces bilateralis CBS 781.70</name>
    <dbReference type="NCBI Taxonomy" id="1392243"/>
    <lineage>
        <taxon>Eukaryota</taxon>
        <taxon>Fungi</taxon>
        <taxon>Dikarya</taxon>
        <taxon>Ascomycota</taxon>
        <taxon>Pezizomycotina</taxon>
        <taxon>Dothideomycetes</taxon>
        <taxon>Dothideomycetes incertae sedis</taxon>
        <taxon>Eremomycetales</taxon>
        <taxon>Eremomycetaceae</taxon>
        <taxon>Eremomyces</taxon>
    </lineage>
</organism>
<evidence type="ECO:0000256" key="1">
    <source>
        <dbReference type="SAM" id="MobiDB-lite"/>
    </source>
</evidence>
<reference evidence="4" key="3">
    <citation type="submission" date="2025-04" db="UniProtKB">
        <authorList>
            <consortium name="RefSeq"/>
        </authorList>
    </citation>
    <scope>IDENTIFICATION</scope>
    <source>
        <strain evidence="4">CBS 781.70</strain>
    </source>
</reference>
<dbReference type="RefSeq" id="XP_033532534.1">
    <property type="nucleotide sequence ID" value="XM_033683306.1"/>
</dbReference>
<keyword evidence="3" id="KW-1185">Reference proteome</keyword>
<reference evidence="2 4" key="1">
    <citation type="submission" date="2020-01" db="EMBL/GenBank/DDBJ databases">
        <authorList>
            <consortium name="DOE Joint Genome Institute"/>
            <person name="Haridas S."/>
            <person name="Albert R."/>
            <person name="Binder M."/>
            <person name="Bloem J."/>
            <person name="Labutti K."/>
            <person name="Salamov A."/>
            <person name="Andreopoulos B."/>
            <person name="Baker S.E."/>
            <person name="Barry K."/>
            <person name="Bills G."/>
            <person name="Bluhm B.H."/>
            <person name="Cannon C."/>
            <person name="Castanera R."/>
            <person name="Culley D.E."/>
            <person name="Daum C."/>
            <person name="Ezra D."/>
            <person name="Gonzalez J.B."/>
            <person name="Henrissat B."/>
            <person name="Kuo A."/>
            <person name="Liang C."/>
            <person name="Lipzen A."/>
            <person name="Lutzoni F."/>
            <person name="Magnuson J."/>
            <person name="Mondo S."/>
            <person name="Nolan M."/>
            <person name="Ohm R."/>
            <person name="Pangilinan J."/>
            <person name="Park H.-J."/>
            <person name="Ramirez L."/>
            <person name="Alfaro M."/>
            <person name="Sun H."/>
            <person name="Tritt A."/>
            <person name="Yoshinaga Y."/>
            <person name="Zwiers L.-H."/>
            <person name="Turgeon B.G."/>
            <person name="Goodwin S.B."/>
            <person name="Spatafora J.W."/>
            <person name="Crous P.W."/>
            <person name="Grigoriev I.V."/>
        </authorList>
    </citation>
    <scope>NUCLEOTIDE SEQUENCE</scope>
    <source>
        <strain evidence="2 4">CBS 781.70</strain>
    </source>
</reference>
<name>A0A6G1FYP4_9PEZI</name>
<dbReference type="Proteomes" id="UP000504638">
    <property type="component" value="Unplaced"/>
</dbReference>
<sequence length="255" mass="29617">MGEMDCYGFGFEGPQVGRWTRTPLNRPIARVIIIGQAREGVGRRLRFFEYPQTSHSHGYRIVQMFPYWRIVRQVNVSSQRQRHECKSFAWLAMSVYIRGDILRTLRVVKMESKSLNRLNLLLFTFGGVEHNSLPLSISLLPILPIIHIACPKSESQTSTTSRSAPPNPSFFQSGNPQHSRHATPHHRSCLRSLFCSISLHFHPLHPLGRRKLERHKNISYSMPTLVQHESFPTMHSTPARRQRMGLPFFKRWLRI</sequence>
<accession>A0A6G1FYP4</accession>
<evidence type="ECO:0000313" key="2">
    <source>
        <dbReference type="EMBL" id="KAF1810903.1"/>
    </source>
</evidence>
<evidence type="ECO:0000313" key="4">
    <source>
        <dbReference type="RefSeq" id="XP_033532534.1"/>
    </source>
</evidence>
<evidence type="ECO:0000313" key="3">
    <source>
        <dbReference type="Proteomes" id="UP000504638"/>
    </source>
</evidence>
<feature type="compositionally biased region" description="Polar residues" evidence="1">
    <location>
        <begin position="154"/>
        <end position="177"/>
    </location>
</feature>
<protein>
    <submittedName>
        <fullName evidence="2 4">Uncharacterized protein</fullName>
    </submittedName>
</protein>
<reference evidence="4" key="2">
    <citation type="submission" date="2020-04" db="EMBL/GenBank/DDBJ databases">
        <authorList>
            <consortium name="NCBI Genome Project"/>
        </authorList>
    </citation>
    <scope>NUCLEOTIDE SEQUENCE</scope>
    <source>
        <strain evidence="4">CBS 781.70</strain>
    </source>
</reference>
<proteinExistence type="predicted"/>
<dbReference type="EMBL" id="ML975164">
    <property type="protein sequence ID" value="KAF1810903.1"/>
    <property type="molecule type" value="Genomic_DNA"/>
</dbReference>
<dbReference type="GeneID" id="54423876"/>
<dbReference type="AlphaFoldDB" id="A0A6G1FYP4"/>
<gene>
    <name evidence="2 4" type="ORF">P152DRAFT_87488</name>
</gene>